<dbReference type="eggNOG" id="COG4226">
    <property type="taxonomic scope" value="Bacteria"/>
</dbReference>
<dbReference type="InterPro" id="IPR010985">
    <property type="entry name" value="Ribbon_hlx_hlx"/>
</dbReference>
<dbReference type="Pfam" id="PF05534">
    <property type="entry name" value="HicB"/>
    <property type="match status" value="1"/>
</dbReference>
<dbReference type="Proteomes" id="UP000007394">
    <property type="component" value="Chromosome"/>
</dbReference>
<dbReference type="RefSeq" id="WP_014560785.1">
    <property type="nucleotide sequence ID" value="NC_017464.1"/>
</dbReference>
<reference evidence="1 2" key="1">
    <citation type="journal article" date="2012" name="Front. Microbiol.">
        <title>Complete genome of Ignavibacterium album, a metabolically versatile, flagellated, facultative anaerobe from the phylum Chlorobi.</title>
        <authorList>
            <person name="Liu Z."/>
            <person name="Frigaard N.-U."/>
            <person name="Vogl K."/>
            <person name="Iino T."/>
            <person name="Ohkuma M."/>
            <person name="Overmann J."/>
            <person name="Bryant D.A."/>
        </authorList>
    </citation>
    <scope>NUCLEOTIDE SEQUENCE [LARGE SCALE GENOMIC DNA]</scope>
    <source>
        <strain evidence="2">DSM 19864 / JCM 16511 / NBRC 101810 / Mat9-16</strain>
    </source>
</reference>
<proteinExistence type="predicted"/>
<dbReference type="SUPFAM" id="SSF143100">
    <property type="entry name" value="TTHA1013/TTHA0281-like"/>
    <property type="match status" value="1"/>
</dbReference>
<evidence type="ECO:0008006" key="3">
    <source>
        <dbReference type="Google" id="ProtNLM"/>
    </source>
</evidence>
<dbReference type="InterPro" id="IPR008651">
    <property type="entry name" value="Uncharacterised_HicB"/>
</dbReference>
<dbReference type="PATRIC" id="fig|945713.3.peg.1935"/>
<sequence>MKKDLYYYMSLNYPIELIKIPEDEGGGYSACIPLLGRNAFLSDGETIDEALKNLEIIKEENFSRMLEKGIPIPEPQEQMEEEFSGKFLVRVPKELHRELVRNSNKNGISLNQYVQYVITKGISFSSFEEITETYSNKFEQVLTEMKKVEYEIQEKNIYKEFSSTSLHYIVGDKQDNEYDQYSKVG</sequence>
<evidence type="ECO:0000313" key="1">
    <source>
        <dbReference type="EMBL" id="AFH49636.1"/>
    </source>
</evidence>
<dbReference type="SUPFAM" id="SSF47598">
    <property type="entry name" value="Ribbon-helix-helix"/>
    <property type="match status" value="1"/>
</dbReference>
<name>I0AKX9_IGNAJ</name>
<organism evidence="1 2">
    <name type="scientific">Ignavibacterium album (strain DSM 19864 / JCM 16511 / NBRC 101810 / Mat9-16)</name>
    <dbReference type="NCBI Taxonomy" id="945713"/>
    <lineage>
        <taxon>Bacteria</taxon>
        <taxon>Pseudomonadati</taxon>
        <taxon>Ignavibacteriota</taxon>
        <taxon>Ignavibacteria</taxon>
        <taxon>Ignavibacteriales</taxon>
        <taxon>Ignavibacteriaceae</taxon>
        <taxon>Ignavibacterium</taxon>
    </lineage>
</organism>
<dbReference type="eggNOG" id="COG1598">
    <property type="taxonomic scope" value="Bacteria"/>
</dbReference>
<keyword evidence="2" id="KW-1185">Reference proteome</keyword>
<dbReference type="Gene3D" id="3.30.160.250">
    <property type="match status" value="1"/>
</dbReference>
<dbReference type="GO" id="GO:0006355">
    <property type="term" value="P:regulation of DNA-templated transcription"/>
    <property type="evidence" value="ECO:0007669"/>
    <property type="project" value="InterPro"/>
</dbReference>
<evidence type="ECO:0000313" key="2">
    <source>
        <dbReference type="Proteomes" id="UP000007394"/>
    </source>
</evidence>
<accession>I0AKX9</accession>
<gene>
    <name evidence="1" type="ordered locus">IALB_1930</name>
</gene>
<dbReference type="OrthoDB" id="5297106at2"/>
<dbReference type="STRING" id="945713.IALB_1930"/>
<dbReference type="EMBL" id="CP003418">
    <property type="protein sequence ID" value="AFH49636.1"/>
    <property type="molecule type" value="Genomic_DNA"/>
</dbReference>
<dbReference type="InterPro" id="IPR035069">
    <property type="entry name" value="TTHA1013/TTHA0281-like"/>
</dbReference>
<protein>
    <recommendedName>
        <fullName evidence="3">HicB-like antitoxin of toxin-antitoxin system domain-containing protein</fullName>
    </recommendedName>
</protein>
<dbReference type="HOGENOM" id="CLU_125405_0_0_10"/>
<dbReference type="KEGG" id="ial:IALB_1930"/>
<dbReference type="AlphaFoldDB" id="I0AKX9"/>